<accession>A0AAV4XQZ7</accession>
<comment type="caution">
    <text evidence="1">The sequence shown here is derived from an EMBL/GenBank/DDBJ whole genome shotgun (WGS) entry which is preliminary data.</text>
</comment>
<protein>
    <submittedName>
        <fullName evidence="1">Uncharacterized protein</fullName>
    </submittedName>
</protein>
<dbReference type="Proteomes" id="UP001054945">
    <property type="component" value="Unassembled WGS sequence"/>
</dbReference>
<gene>
    <name evidence="1" type="ORF">CEXT_583641</name>
</gene>
<organism evidence="1 2">
    <name type="scientific">Caerostris extrusa</name>
    <name type="common">Bark spider</name>
    <name type="synonym">Caerostris bankana</name>
    <dbReference type="NCBI Taxonomy" id="172846"/>
    <lineage>
        <taxon>Eukaryota</taxon>
        <taxon>Metazoa</taxon>
        <taxon>Ecdysozoa</taxon>
        <taxon>Arthropoda</taxon>
        <taxon>Chelicerata</taxon>
        <taxon>Arachnida</taxon>
        <taxon>Araneae</taxon>
        <taxon>Araneomorphae</taxon>
        <taxon>Entelegynae</taxon>
        <taxon>Araneoidea</taxon>
        <taxon>Araneidae</taxon>
        <taxon>Caerostris</taxon>
    </lineage>
</organism>
<dbReference type="EMBL" id="BPLR01000679">
    <property type="protein sequence ID" value="GIY96605.1"/>
    <property type="molecule type" value="Genomic_DNA"/>
</dbReference>
<keyword evidence="2" id="KW-1185">Reference proteome</keyword>
<evidence type="ECO:0000313" key="1">
    <source>
        <dbReference type="EMBL" id="GIY96605.1"/>
    </source>
</evidence>
<name>A0AAV4XQZ7_CAEEX</name>
<sequence>MVGEEAAAAEKFHAGWRCDRFSPIPPSSKPSVVVLPCSVVEAMDPSPCSISSHLHIGVGVLWPTQVSGKGQSCVLEYRTRGLVHPMAFALFSVLSVDLCLNVALLDQSM</sequence>
<proteinExistence type="predicted"/>
<reference evidence="1 2" key="1">
    <citation type="submission" date="2021-06" db="EMBL/GenBank/DDBJ databases">
        <title>Caerostris extrusa draft genome.</title>
        <authorList>
            <person name="Kono N."/>
            <person name="Arakawa K."/>
        </authorList>
    </citation>
    <scope>NUCLEOTIDE SEQUENCE [LARGE SCALE GENOMIC DNA]</scope>
</reference>
<evidence type="ECO:0000313" key="2">
    <source>
        <dbReference type="Proteomes" id="UP001054945"/>
    </source>
</evidence>
<dbReference type="AlphaFoldDB" id="A0AAV4XQZ7"/>